<keyword evidence="3" id="KW-0479">Metal-binding</keyword>
<dbReference type="PATRIC" id="fig|1703775.3.peg.478"/>
<dbReference type="InterPro" id="IPR011257">
    <property type="entry name" value="DNA_glycosylase"/>
</dbReference>
<dbReference type="PANTHER" id="PTHR10359:SF19">
    <property type="entry name" value="DNA REPAIR GLYCOSYLASE MJ1434-RELATED"/>
    <property type="match status" value="1"/>
</dbReference>
<dbReference type="GO" id="GO:0046872">
    <property type="term" value="F:metal ion binding"/>
    <property type="evidence" value="ECO:0007669"/>
    <property type="project" value="UniProtKB-KW"/>
</dbReference>
<dbReference type="InterPro" id="IPR003265">
    <property type="entry name" value="HhH-GPD_domain"/>
</dbReference>
<reference evidence="11 12" key="1">
    <citation type="journal article" date="2015" name="Microbiome">
        <title>Genomic resolution of linkages in carbon, nitrogen, and sulfur cycling among widespread estuary sediment bacteria.</title>
        <authorList>
            <person name="Baker B.J."/>
            <person name="Lazar C.S."/>
            <person name="Teske A.P."/>
            <person name="Dick G.J."/>
        </authorList>
    </citation>
    <scope>NUCLEOTIDE SEQUENCE [LARGE SCALE GENOMIC DNA]</scope>
    <source>
        <strain evidence="11">DG_54_3</strain>
    </source>
</reference>
<dbReference type="AlphaFoldDB" id="A0A0S7XTX8"/>
<feature type="domain" description="HhH-GPD" evidence="10">
    <location>
        <begin position="1"/>
        <end position="99"/>
    </location>
</feature>
<dbReference type="SUPFAM" id="SSF48150">
    <property type="entry name" value="DNA-glycosylase"/>
    <property type="match status" value="1"/>
</dbReference>
<evidence type="ECO:0000259" key="10">
    <source>
        <dbReference type="SMART" id="SM00478"/>
    </source>
</evidence>
<dbReference type="GO" id="GO:0006284">
    <property type="term" value="P:base-excision repair"/>
    <property type="evidence" value="ECO:0007669"/>
    <property type="project" value="InterPro"/>
</dbReference>
<evidence type="ECO:0000256" key="2">
    <source>
        <dbReference type="ARBA" id="ARBA00022485"/>
    </source>
</evidence>
<dbReference type="EMBL" id="LIZX01000107">
    <property type="protein sequence ID" value="KPJ65643.1"/>
    <property type="molecule type" value="Genomic_DNA"/>
</dbReference>
<dbReference type="PANTHER" id="PTHR10359">
    <property type="entry name" value="A/G-SPECIFIC ADENINE GLYCOSYLASE/ENDONUCLEASE III"/>
    <property type="match status" value="1"/>
</dbReference>
<evidence type="ECO:0000256" key="7">
    <source>
        <dbReference type="ARBA" id="ARBA00023014"/>
    </source>
</evidence>
<feature type="non-terminal residue" evidence="11">
    <location>
        <position position="1"/>
    </location>
</feature>
<dbReference type="SMART" id="SM00478">
    <property type="entry name" value="ENDO3c"/>
    <property type="match status" value="1"/>
</dbReference>
<evidence type="ECO:0000256" key="9">
    <source>
        <dbReference type="ARBA" id="ARBA00023295"/>
    </source>
</evidence>
<sequence length="121" mass="14281">LKEYGGSLRKMREVDGEKLRKELLEVHGIGPETADSILLYALDKPTFVVDAYTKRIGNRVGLFKFSDYHEIKEFFEKNLSKELEMYKEYHALLVELGKNYCKTKPECSDCPIRRYCDWVRH</sequence>
<evidence type="ECO:0000256" key="3">
    <source>
        <dbReference type="ARBA" id="ARBA00022723"/>
    </source>
</evidence>
<name>A0A0S7XTX8_UNCSA</name>
<keyword evidence="7" id="KW-0411">Iron-sulfur</keyword>
<dbReference type="Pfam" id="PF00633">
    <property type="entry name" value="HHH"/>
    <property type="match status" value="1"/>
</dbReference>
<comment type="caution">
    <text evidence="11">The sequence shown here is derived from an EMBL/GenBank/DDBJ whole genome shotgun (WGS) entry which is preliminary data.</text>
</comment>
<dbReference type="GO" id="GO:0004519">
    <property type="term" value="F:endonuclease activity"/>
    <property type="evidence" value="ECO:0007669"/>
    <property type="project" value="UniProtKB-KW"/>
</dbReference>
<dbReference type="GO" id="GO:0019104">
    <property type="term" value="F:DNA N-glycosylase activity"/>
    <property type="evidence" value="ECO:0007669"/>
    <property type="project" value="UniProtKB-ARBA"/>
</dbReference>
<evidence type="ECO:0000256" key="6">
    <source>
        <dbReference type="ARBA" id="ARBA00023004"/>
    </source>
</evidence>
<evidence type="ECO:0000256" key="4">
    <source>
        <dbReference type="ARBA" id="ARBA00022763"/>
    </source>
</evidence>
<accession>A0A0S7XTX8</accession>
<keyword evidence="11" id="KW-0255">Endonuclease</keyword>
<proteinExistence type="inferred from homology"/>
<keyword evidence="4" id="KW-0227">DNA damage</keyword>
<dbReference type="CDD" id="cd00056">
    <property type="entry name" value="ENDO3c"/>
    <property type="match status" value="1"/>
</dbReference>
<keyword evidence="2" id="KW-0004">4Fe-4S</keyword>
<dbReference type="Proteomes" id="UP000051861">
    <property type="component" value="Unassembled WGS sequence"/>
</dbReference>
<evidence type="ECO:0000313" key="12">
    <source>
        <dbReference type="Proteomes" id="UP000051861"/>
    </source>
</evidence>
<keyword evidence="9" id="KW-0326">Glycosidase</keyword>
<comment type="similarity">
    <text evidence="1">Belongs to the Nth/MutY family.</text>
</comment>
<keyword evidence="6" id="KW-0408">Iron</keyword>
<evidence type="ECO:0000256" key="5">
    <source>
        <dbReference type="ARBA" id="ARBA00022801"/>
    </source>
</evidence>
<protein>
    <submittedName>
        <fullName evidence="11">Endonuclease</fullName>
    </submittedName>
</protein>
<dbReference type="InterPro" id="IPR000445">
    <property type="entry name" value="HhH_motif"/>
</dbReference>
<dbReference type="GO" id="GO:0051539">
    <property type="term" value="F:4 iron, 4 sulfur cluster binding"/>
    <property type="evidence" value="ECO:0007669"/>
    <property type="project" value="UniProtKB-KW"/>
</dbReference>
<dbReference type="GO" id="GO:0003677">
    <property type="term" value="F:DNA binding"/>
    <property type="evidence" value="ECO:0007669"/>
    <property type="project" value="InterPro"/>
</dbReference>
<gene>
    <name evidence="11" type="ORF">AMJ44_09770</name>
</gene>
<keyword evidence="5" id="KW-0378">Hydrolase</keyword>
<keyword evidence="8" id="KW-0234">DNA repair</keyword>
<dbReference type="Gene3D" id="1.10.340.30">
    <property type="entry name" value="Hypothetical protein, domain 2"/>
    <property type="match status" value="1"/>
</dbReference>
<organism evidence="11 12">
    <name type="scientific">candidate division WOR-1 bacterium DG_54_3</name>
    <dbReference type="NCBI Taxonomy" id="1703775"/>
    <lineage>
        <taxon>Bacteria</taxon>
        <taxon>Bacillati</taxon>
        <taxon>Saganbacteria</taxon>
    </lineage>
</organism>
<evidence type="ECO:0000313" key="11">
    <source>
        <dbReference type="EMBL" id="KPJ65643.1"/>
    </source>
</evidence>
<dbReference type="Gene3D" id="1.10.1670.10">
    <property type="entry name" value="Helix-hairpin-Helix base-excision DNA repair enzymes (C-terminal)"/>
    <property type="match status" value="1"/>
</dbReference>
<evidence type="ECO:0000256" key="1">
    <source>
        <dbReference type="ARBA" id="ARBA00008343"/>
    </source>
</evidence>
<keyword evidence="11" id="KW-0540">Nuclease</keyword>
<evidence type="ECO:0000256" key="8">
    <source>
        <dbReference type="ARBA" id="ARBA00023204"/>
    </source>
</evidence>
<dbReference type="InterPro" id="IPR023170">
    <property type="entry name" value="HhH_base_excis_C"/>
</dbReference>